<dbReference type="AlphaFoldDB" id="A0AAP1VA05"/>
<dbReference type="EMBL" id="JAGEMX010000005">
    <property type="protein sequence ID" value="MBO1831378.1"/>
    <property type="molecule type" value="Genomic_DNA"/>
</dbReference>
<dbReference type="Proteomes" id="UP001220209">
    <property type="component" value="Chromosome 3"/>
</dbReference>
<evidence type="ECO:0000313" key="5">
    <source>
        <dbReference type="Proteomes" id="UP000664048"/>
    </source>
</evidence>
<sequence length="65" mass="7596">MLMIATACLIDLRSEHRVSLDLKANRKLVLDMFHPSRQSHRCLEFHHPPRYIAARSIPHGLLRIL</sequence>
<dbReference type="Proteomes" id="UP000611459">
    <property type="component" value="Unassembled WGS sequence"/>
</dbReference>
<dbReference type="EMBL" id="JAENIB010000012">
    <property type="protein sequence ID" value="MBK1933156.1"/>
    <property type="molecule type" value="Genomic_DNA"/>
</dbReference>
<organism evidence="1 4">
    <name type="scientific">Burkholderia contaminans</name>
    <dbReference type="NCBI Taxonomy" id="488447"/>
    <lineage>
        <taxon>Bacteria</taxon>
        <taxon>Pseudomonadati</taxon>
        <taxon>Pseudomonadota</taxon>
        <taxon>Betaproteobacteria</taxon>
        <taxon>Burkholderiales</taxon>
        <taxon>Burkholderiaceae</taxon>
        <taxon>Burkholderia</taxon>
        <taxon>Burkholderia cepacia complex</taxon>
    </lineage>
</organism>
<reference evidence="3 6" key="3">
    <citation type="submission" date="2021-12" db="EMBL/GenBank/DDBJ databases">
        <title>Genomic and phenotypic characterization of three Burkholderia contaminans isolates recovered from different sources.</title>
        <authorList>
            <person name="Lopez De Volder A."/>
            <person name="Fan Y."/>
            <person name="Nunvar J."/>
            <person name="Herrera T."/>
            <person name="Timp W."/>
            <person name="Degrossi J."/>
        </authorList>
    </citation>
    <scope>NUCLEOTIDE SEQUENCE [LARGE SCALE GENOMIC DNA]</scope>
    <source>
        <strain evidence="3 6">LMG 23361</strain>
    </source>
</reference>
<keyword evidence="5" id="KW-1185">Reference proteome</keyword>
<evidence type="ECO:0000313" key="1">
    <source>
        <dbReference type="EMBL" id="MBK1933156.1"/>
    </source>
</evidence>
<evidence type="ECO:0000313" key="4">
    <source>
        <dbReference type="Proteomes" id="UP000611459"/>
    </source>
</evidence>
<reference evidence="1" key="1">
    <citation type="submission" date="2021-01" db="EMBL/GenBank/DDBJ databases">
        <title>Outbreak of Burkholderia contaminns endophthalmitis traced to a clinical ventilation system.</title>
        <authorList>
            <person name="Lipuma J."/>
            <person name="Spilker T."/>
            <person name="Kratholm J."/>
        </authorList>
    </citation>
    <scope>NUCLEOTIDE SEQUENCE</scope>
    <source>
        <strain evidence="1">HI4954</strain>
    </source>
</reference>
<dbReference type="EMBL" id="CP090642">
    <property type="protein sequence ID" value="WFN23115.1"/>
    <property type="molecule type" value="Genomic_DNA"/>
</dbReference>
<reference evidence="2 5" key="2">
    <citation type="submission" date="2021-03" db="EMBL/GenBank/DDBJ databases">
        <title>Clinical course, treatment and visual outcome of an outbreak of Burkholderia contaminans endophthalmitis following cataract surgery.</title>
        <authorList>
            <person name="Lind C."/>
            <person name="Olsen K."/>
            <person name="Angelsen N.K."/>
            <person name="Krefting E.A."/>
            <person name="Fossen K."/>
            <person name="Gravningen K."/>
            <person name="Depoorter E."/>
            <person name="Vandamme P."/>
            <person name="Bertelsen G."/>
        </authorList>
    </citation>
    <scope>NUCLEOTIDE SEQUENCE [LARGE SCALE GENOMIC DNA]</scope>
    <source>
        <strain evidence="2 5">51242556</strain>
    </source>
</reference>
<dbReference type="RefSeq" id="WP_039355523.1">
    <property type="nucleotide sequence ID" value="NZ_AP018359.1"/>
</dbReference>
<protein>
    <submittedName>
        <fullName evidence="1">Uncharacterized protein</fullName>
    </submittedName>
</protein>
<gene>
    <name evidence="2" type="ORF">J4M89_18560</name>
    <name evidence="1" type="ORF">JIN94_25015</name>
    <name evidence="3" type="ORF">LXE91_34830</name>
</gene>
<proteinExistence type="predicted"/>
<dbReference type="Proteomes" id="UP000664048">
    <property type="component" value="Unassembled WGS sequence"/>
</dbReference>
<accession>A0AAP1VA05</accession>
<evidence type="ECO:0000313" key="6">
    <source>
        <dbReference type="Proteomes" id="UP001220209"/>
    </source>
</evidence>
<evidence type="ECO:0000313" key="3">
    <source>
        <dbReference type="EMBL" id="WFN23115.1"/>
    </source>
</evidence>
<evidence type="ECO:0000313" key="2">
    <source>
        <dbReference type="EMBL" id="MBO1831378.1"/>
    </source>
</evidence>
<dbReference type="GeneID" id="93195072"/>
<name>A0AAP1VA05_9BURK</name>